<dbReference type="InterPro" id="IPR002792">
    <property type="entry name" value="TRAM_dom"/>
</dbReference>
<evidence type="ECO:0000256" key="4">
    <source>
        <dbReference type="PROSITE-ProRule" id="PRU01024"/>
    </source>
</evidence>
<dbReference type="CDD" id="cd02440">
    <property type="entry name" value="AdoMet_MTases"/>
    <property type="match status" value="1"/>
</dbReference>
<dbReference type="PROSITE" id="PS51687">
    <property type="entry name" value="SAM_MT_RNA_M5U"/>
    <property type="match status" value="1"/>
</dbReference>
<dbReference type="Gene3D" id="2.40.50.140">
    <property type="entry name" value="Nucleic acid-binding proteins"/>
    <property type="match status" value="1"/>
</dbReference>
<dbReference type="Pfam" id="PF01938">
    <property type="entry name" value="TRAM"/>
    <property type="match status" value="1"/>
</dbReference>
<feature type="binding site" evidence="4">
    <location>
        <position position="383"/>
    </location>
    <ligand>
        <name>S-adenosyl-L-methionine</name>
        <dbReference type="ChEBI" id="CHEBI:59789"/>
    </ligand>
</feature>
<dbReference type="Gene3D" id="2.40.50.1070">
    <property type="match status" value="1"/>
</dbReference>
<dbReference type="AlphaFoldDB" id="A0A9D1J1N2"/>
<dbReference type="Proteomes" id="UP000886785">
    <property type="component" value="Unassembled WGS sequence"/>
</dbReference>
<keyword evidence="3 4" id="KW-0949">S-adenosyl-L-methionine</keyword>
<dbReference type="PANTHER" id="PTHR11061:SF30">
    <property type="entry name" value="TRNA (URACIL(54)-C(5))-METHYLTRANSFERASE"/>
    <property type="match status" value="1"/>
</dbReference>
<dbReference type="Pfam" id="PF05958">
    <property type="entry name" value="tRNA_U5-meth_tr"/>
    <property type="match status" value="1"/>
</dbReference>
<dbReference type="GO" id="GO:0070475">
    <property type="term" value="P:rRNA base methylation"/>
    <property type="evidence" value="ECO:0007669"/>
    <property type="project" value="TreeGrafter"/>
</dbReference>
<dbReference type="PROSITE" id="PS50926">
    <property type="entry name" value="TRAM"/>
    <property type="match status" value="1"/>
</dbReference>
<name>A0A9D1J1N2_9FIRM</name>
<feature type="active site" description="Nucleophile" evidence="4">
    <location>
        <position position="410"/>
    </location>
</feature>
<organism evidence="7 8">
    <name type="scientific">Candidatus Gallacutalibacter pullicola</name>
    <dbReference type="NCBI Taxonomy" id="2840830"/>
    <lineage>
        <taxon>Bacteria</taxon>
        <taxon>Bacillati</taxon>
        <taxon>Bacillota</taxon>
        <taxon>Clostridia</taxon>
        <taxon>Eubacteriales</taxon>
        <taxon>Candidatus Gallacutalibacter</taxon>
    </lineage>
</organism>
<dbReference type="InterPro" id="IPR010280">
    <property type="entry name" value="U5_MeTrfase_fam"/>
</dbReference>
<feature type="domain" description="TRAM" evidence="6">
    <location>
        <begin position="2"/>
        <end position="60"/>
    </location>
</feature>
<dbReference type="EMBL" id="DVHF01000074">
    <property type="protein sequence ID" value="HIR57264.1"/>
    <property type="molecule type" value="Genomic_DNA"/>
</dbReference>
<dbReference type="InterPro" id="IPR029063">
    <property type="entry name" value="SAM-dependent_MTases_sf"/>
</dbReference>
<dbReference type="InterPro" id="IPR012340">
    <property type="entry name" value="NA-bd_OB-fold"/>
</dbReference>
<dbReference type="SUPFAM" id="SSF50249">
    <property type="entry name" value="Nucleic acid-binding proteins"/>
    <property type="match status" value="1"/>
</dbReference>
<evidence type="ECO:0000313" key="7">
    <source>
        <dbReference type="EMBL" id="HIR57264.1"/>
    </source>
</evidence>
<dbReference type="SUPFAM" id="SSF53335">
    <property type="entry name" value="S-adenosyl-L-methionine-dependent methyltransferases"/>
    <property type="match status" value="1"/>
</dbReference>
<feature type="active site" evidence="5">
    <location>
        <position position="410"/>
    </location>
</feature>
<evidence type="ECO:0000313" key="8">
    <source>
        <dbReference type="Proteomes" id="UP000886785"/>
    </source>
</evidence>
<evidence type="ECO:0000256" key="5">
    <source>
        <dbReference type="PROSITE-ProRule" id="PRU10015"/>
    </source>
</evidence>
<evidence type="ECO:0000256" key="2">
    <source>
        <dbReference type="ARBA" id="ARBA00022679"/>
    </source>
</evidence>
<keyword evidence="2 4" id="KW-0808">Transferase</keyword>
<keyword evidence="1 4" id="KW-0489">Methyltransferase</keyword>
<reference evidence="7" key="1">
    <citation type="submission" date="2020-10" db="EMBL/GenBank/DDBJ databases">
        <authorList>
            <person name="Gilroy R."/>
        </authorList>
    </citation>
    <scope>NUCLEOTIDE SEQUENCE</scope>
    <source>
        <strain evidence="7">ChiSjej1B19-7085</strain>
    </source>
</reference>
<proteinExistence type="inferred from homology"/>
<dbReference type="EC" id="2.1.1.190" evidence="7"/>
<sequence length="461" mass="50853">MEFKKNDFITLNITGYTSEGNGVGNAGGCAVFVPGAARGDSLRVRIVKTEKNYAFGRLEEILSPSPERIPVDCPVFRQCGGCAFRHLSYQEELRAKEERVRAAVERIGGFSGLTVRPILGAEHPDRYRNKAQFPIGRDADGKISLGFFANRSHRIIPCRDCLLQPEVFTRAADTFLRWAELSGDEPYDETTGKGRLRHLYLRQAASSGEVMVCVVVNGNGVHREDLLTEMLRRDIPEMTSLIVNSNRERTNVILGRKNRTVWGQDAITDTLCGLQFRISPHAFYQVNRDQAQRLYQTAAQYASLTQGETLLDLYCGTGTIGLSMADRAKSLIGVEIVDAAVQDARENAARNGIGNAEFLCMDAAPAAQKLAAENRRPDVIVLDPPRKGCSPSVLESVVQMSPSRVVYVSCDPATLARDLKLLAQSGYQPQELTPVDMFPRTAHVETVALITKEGSSYDTNH</sequence>
<dbReference type="NCBIfam" id="TIGR00479">
    <property type="entry name" value="rumA"/>
    <property type="match status" value="1"/>
</dbReference>
<dbReference type="FunFam" id="2.40.50.1070:FF:000003">
    <property type="entry name" value="23S rRNA (Uracil-5-)-methyltransferase RumA"/>
    <property type="match status" value="1"/>
</dbReference>
<reference evidence="7" key="2">
    <citation type="journal article" date="2021" name="PeerJ">
        <title>Extensive microbial diversity within the chicken gut microbiome revealed by metagenomics and culture.</title>
        <authorList>
            <person name="Gilroy R."/>
            <person name="Ravi A."/>
            <person name="Getino M."/>
            <person name="Pursley I."/>
            <person name="Horton D.L."/>
            <person name="Alikhan N.F."/>
            <person name="Baker D."/>
            <person name="Gharbi K."/>
            <person name="Hall N."/>
            <person name="Watson M."/>
            <person name="Adriaenssens E.M."/>
            <person name="Foster-Nyarko E."/>
            <person name="Jarju S."/>
            <person name="Secka A."/>
            <person name="Antonio M."/>
            <person name="Oren A."/>
            <person name="Chaudhuri R.R."/>
            <person name="La Ragione R."/>
            <person name="Hildebrand F."/>
            <person name="Pallen M.J."/>
        </authorList>
    </citation>
    <scope>NUCLEOTIDE SEQUENCE</scope>
    <source>
        <strain evidence="7">ChiSjej1B19-7085</strain>
    </source>
</reference>
<feature type="binding site" evidence="4">
    <location>
        <position position="335"/>
    </location>
    <ligand>
        <name>S-adenosyl-L-methionine</name>
        <dbReference type="ChEBI" id="CHEBI:59789"/>
    </ligand>
</feature>
<dbReference type="GO" id="GO:0070041">
    <property type="term" value="F:rRNA (uridine-C5-)-methyltransferase activity"/>
    <property type="evidence" value="ECO:0007669"/>
    <property type="project" value="TreeGrafter"/>
</dbReference>
<evidence type="ECO:0000256" key="1">
    <source>
        <dbReference type="ARBA" id="ARBA00022603"/>
    </source>
</evidence>
<dbReference type="Gene3D" id="3.40.50.150">
    <property type="entry name" value="Vaccinia Virus protein VP39"/>
    <property type="match status" value="1"/>
</dbReference>
<evidence type="ECO:0000256" key="3">
    <source>
        <dbReference type="ARBA" id="ARBA00022691"/>
    </source>
</evidence>
<accession>A0A9D1J1N2</accession>
<feature type="binding site" evidence="4">
    <location>
        <position position="314"/>
    </location>
    <ligand>
        <name>S-adenosyl-L-methionine</name>
        <dbReference type="ChEBI" id="CHEBI:59789"/>
    </ligand>
</feature>
<comment type="similarity">
    <text evidence="4">Belongs to the class I-like SAM-binding methyltransferase superfamily. RNA M5U methyltransferase family.</text>
</comment>
<comment type="caution">
    <text evidence="7">The sequence shown here is derived from an EMBL/GenBank/DDBJ whole genome shotgun (WGS) entry which is preliminary data.</text>
</comment>
<dbReference type="InterPro" id="IPR030390">
    <property type="entry name" value="MeTrfase_TrmA_AS"/>
</dbReference>
<feature type="binding site" evidence="4">
    <location>
        <position position="285"/>
    </location>
    <ligand>
        <name>S-adenosyl-L-methionine</name>
        <dbReference type="ChEBI" id="CHEBI:59789"/>
    </ligand>
</feature>
<protein>
    <submittedName>
        <fullName evidence="7">23S rRNA (Uracil(1939)-C(5))-methyltransferase RlmD</fullName>
        <ecNumber evidence="7">2.1.1.190</ecNumber>
    </submittedName>
</protein>
<dbReference type="PROSITE" id="PS01230">
    <property type="entry name" value="TRMA_1"/>
    <property type="match status" value="1"/>
</dbReference>
<evidence type="ECO:0000259" key="6">
    <source>
        <dbReference type="PROSITE" id="PS50926"/>
    </source>
</evidence>
<dbReference type="FunFam" id="3.40.50.150:FF:000009">
    <property type="entry name" value="23S rRNA (Uracil(1939)-C(5))-methyltransferase RlmD"/>
    <property type="match status" value="1"/>
</dbReference>
<gene>
    <name evidence="7" type="primary">rlmD</name>
    <name evidence="7" type="ORF">IAA54_06315</name>
</gene>
<dbReference type="PANTHER" id="PTHR11061">
    <property type="entry name" value="RNA M5U METHYLTRANSFERASE"/>
    <property type="match status" value="1"/>
</dbReference>